<evidence type="ECO:0000259" key="4">
    <source>
        <dbReference type="PROSITE" id="PS51077"/>
    </source>
</evidence>
<dbReference type="EMBL" id="FWFF01000001">
    <property type="protein sequence ID" value="SLM88886.1"/>
    <property type="molecule type" value="Genomic_DNA"/>
</dbReference>
<evidence type="ECO:0000256" key="3">
    <source>
        <dbReference type="ARBA" id="ARBA00023163"/>
    </source>
</evidence>
<dbReference type="SUPFAM" id="SSF55781">
    <property type="entry name" value="GAF domain-like"/>
    <property type="match status" value="1"/>
</dbReference>
<dbReference type="PROSITE" id="PS51078">
    <property type="entry name" value="ICLR_ED"/>
    <property type="match status" value="1"/>
</dbReference>
<protein>
    <submittedName>
        <fullName evidence="6">Transcriptional regulator, IclR family</fullName>
    </submittedName>
</protein>
<dbReference type="PROSITE" id="PS51077">
    <property type="entry name" value="HTH_ICLR"/>
    <property type="match status" value="1"/>
</dbReference>
<dbReference type="RefSeq" id="WP_087003302.1">
    <property type="nucleotide sequence ID" value="NZ_FWFF01000001.1"/>
</dbReference>
<dbReference type="InterPro" id="IPR036390">
    <property type="entry name" value="WH_DNA-bd_sf"/>
</dbReference>
<keyword evidence="7" id="KW-1185">Reference proteome</keyword>
<evidence type="ECO:0000256" key="1">
    <source>
        <dbReference type="ARBA" id="ARBA00023015"/>
    </source>
</evidence>
<reference evidence="7" key="1">
    <citation type="submission" date="2017-02" db="EMBL/GenBank/DDBJ databases">
        <authorList>
            <person name="Dridi B."/>
        </authorList>
    </citation>
    <scope>NUCLEOTIDE SEQUENCE [LARGE SCALE GENOMIC DNA]</scope>
    <source>
        <strain evidence="7">B Co 03.10</strain>
    </source>
</reference>
<proteinExistence type="predicted"/>
<evidence type="ECO:0000313" key="7">
    <source>
        <dbReference type="Proteomes" id="UP000196581"/>
    </source>
</evidence>
<dbReference type="Pfam" id="PF09339">
    <property type="entry name" value="HTH_IclR"/>
    <property type="match status" value="1"/>
</dbReference>
<dbReference type="PANTHER" id="PTHR30136">
    <property type="entry name" value="HELIX-TURN-HELIX TRANSCRIPTIONAL REGULATOR, ICLR FAMILY"/>
    <property type="match status" value="1"/>
</dbReference>
<dbReference type="InterPro" id="IPR050707">
    <property type="entry name" value="HTH_MetabolicPath_Reg"/>
</dbReference>
<dbReference type="GO" id="GO:0003700">
    <property type="term" value="F:DNA-binding transcription factor activity"/>
    <property type="evidence" value="ECO:0007669"/>
    <property type="project" value="TreeGrafter"/>
</dbReference>
<dbReference type="AlphaFoldDB" id="A0A1X6WUE8"/>
<dbReference type="InterPro" id="IPR029016">
    <property type="entry name" value="GAF-like_dom_sf"/>
</dbReference>
<feature type="domain" description="HTH iclR-type" evidence="4">
    <location>
        <begin position="5"/>
        <end position="65"/>
    </location>
</feature>
<accession>A0A1X6WUE8</accession>
<evidence type="ECO:0000313" key="6">
    <source>
        <dbReference type="EMBL" id="SLM88886.1"/>
    </source>
</evidence>
<dbReference type="PANTHER" id="PTHR30136:SF35">
    <property type="entry name" value="HTH-TYPE TRANSCRIPTIONAL REGULATOR RV1719"/>
    <property type="match status" value="1"/>
</dbReference>
<dbReference type="Pfam" id="PF01614">
    <property type="entry name" value="IclR_C"/>
    <property type="match status" value="1"/>
</dbReference>
<dbReference type="InterPro" id="IPR005471">
    <property type="entry name" value="Tscrpt_reg_IclR_N"/>
</dbReference>
<dbReference type="Gene3D" id="3.30.450.40">
    <property type="match status" value="1"/>
</dbReference>
<dbReference type="SMART" id="SM00346">
    <property type="entry name" value="HTH_ICLR"/>
    <property type="match status" value="1"/>
</dbReference>
<gene>
    <name evidence="6" type="ORF">FM105_00935</name>
</gene>
<dbReference type="InterPro" id="IPR014757">
    <property type="entry name" value="Tscrpt_reg_IclR_C"/>
</dbReference>
<dbReference type="SUPFAM" id="SSF46785">
    <property type="entry name" value="Winged helix' DNA-binding domain"/>
    <property type="match status" value="1"/>
</dbReference>
<dbReference type="GO" id="GO:0045892">
    <property type="term" value="P:negative regulation of DNA-templated transcription"/>
    <property type="evidence" value="ECO:0007669"/>
    <property type="project" value="TreeGrafter"/>
</dbReference>
<dbReference type="GO" id="GO:0003677">
    <property type="term" value="F:DNA binding"/>
    <property type="evidence" value="ECO:0007669"/>
    <property type="project" value="UniProtKB-KW"/>
</dbReference>
<evidence type="ECO:0000256" key="2">
    <source>
        <dbReference type="ARBA" id="ARBA00023125"/>
    </source>
</evidence>
<keyword evidence="3" id="KW-0804">Transcription</keyword>
<dbReference type="InterPro" id="IPR036388">
    <property type="entry name" value="WH-like_DNA-bd_sf"/>
</dbReference>
<name>A0A1X6WUE8_9MICO</name>
<keyword evidence="2" id="KW-0238">DNA-binding</keyword>
<keyword evidence="1" id="KW-0805">Transcription regulation</keyword>
<dbReference type="Gene3D" id="1.10.10.10">
    <property type="entry name" value="Winged helix-like DNA-binding domain superfamily/Winged helix DNA-binding domain"/>
    <property type="match status" value="1"/>
</dbReference>
<dbReference type="Proteomes" id="UP000196581">
    <property type="component" value="Unassembled WGS sequence"/>
</dbReference>
<evidence type="ECO:0000259" key="5">
    <source>
        <dbReference type="PROSITE" id="PS51078"/>
    </source>
</evidence>
<organism evidence="6 7">
    <name type="scientific">Brevibacterium yomogidense</name>
    <dbReference type="NCBI Taxonomy" id="946573"/>
    <lineage>
        <taxon>Bacteria</taxon>
        <taxon>Bacillati</taxon>
        <taxon>Actinomycetota</taxon>
        <taxon>Actinomycetes</taxon>
        <taxon>Micrococcales</taxon>
        <taxon>Brevibacteriaceae</taxon>
        <taxon>Brevibacterium</taxon>
    </lineage>
</organism>
<feature type="domain" description="IclR-ED" evidence="5">
    <location>
        <begin position="66"/>
        <end position="262"/>
    </location>
</feature>
<sequence length="262" mass="27541">MSAEVPALRRSVAILRQLSASNRAVSAGTLVRLLDLPRSTVYDLLGVLEELGMVHRVESGYVLGPGVHELGASYLRTNPLQNLAAPLVRQLAEETGGTAQLAVLRGWETVYLLKESSPKSLALITAAGVRLPGYLTATGRAIMAHLPKPELLAALQGETEFVNRTGRGPRTFSQLSAELSLTRRRGYAEEDGEVTPGGRTIAVPVFDVLERPIAAIGVSVANKAAGTAPGTAPEVGATAAAAAPVHVQPVHRTAQALTARLR</sequence>